<feature type="compositionally biased region" description="Basic and acidic residues" evidence="1">
    <location>
        <begin position="93"/>
        <end position="106"/>
    </location>
</feature>
<gene>
    <name evidence="2" type="ORF">Agub_g5083</name>
</gene>
<protein>
    <submittedName>
        <fullName evidence="2">Uncharacterized protein</fullName>
    </submittedName>
</protein>
<dbReference type="EMBL" id="BMAR01000006">
    <property type="protein sequence ID" value="GFR43944.1"/>
    <property type="molecule type" value="Genomic_DNA"/>
</dbReference>
<evidence type="ECO:0000313" key="2">
    <source>
        <dbReference type="EMBL" id="GFR43944.1"/>
    </source>
</evidence>
<feature type="non-terminal residue" evidence="2">
    <location>
        <position position="137"/>
    </location>
</feature>
<dbReference type="Proteomes" id="UP001054857">
    <property type="component" value="Unassembled WGS sequence"/>
</dbReference>
<proteinExistence type="predicted"/>
<name>A0AAD3DMN8_9CHLO</name>
<feature type="compositionally biased region" description="Polar residues" evidence="1">
    <location>
        <begin position="59"/>
        <end position="74"/>
    </location>
</feature>
<feature type="compositionally biased region" description="Gly residues" evidence="1">
    <location>
        <begin position="116"/>
        <end position="129"/>
    </location>
</feature>
<evidence type="ECO:0000256" key="1">
    <source>
        <dbReference type="SAM" id="MobiDB-lite"/>
    </source>
</evidence>
<keyword evidence="3" id="KW-1185">Reference proteome</keyword>
<sequence>MVRGGRNGSLPGPSTMPPHPGVEVPYRFDGIHGSPAASGVAHVRSTQTTAQGILRDKSNTSPWITDTHTSSPLSTGPAPPYYDNNQHPYYQADPRRPPQPSRDRMPSDSYQQTRGSGRGGAGPGYGYGAGVEDERYE</sequence>
<reference evidence="2 3" key="1">
    <citation type="journal article" date="2021" name="Sci. Rep.">
        <title>Genome sequencing of the multicellular alga Astrephomene provides insights into convergent evolution of germ-soma differentiation.</title>
        <authorList>
            <person name="Yamashita S."/>
            <person name="Yamamoto K."/>
            <person name="Matsuzaki R."/>
            <person name="Suzuki S."/>
            <person name="Yamaguchi H."/>
            <person name="Hirooka S."/>
            <person name="Minakuchi Y."/>
            <person name="Miyagishima S."/>
            <person name="Kawachi M."/>
            <person name="Toyoda A."/>
            <person name="Nozaki H."/>
        </authorList>
    </citation>
    <scope>NUCLEOTIDE SEQUENCE [LARGE SCALE GENOMIC DNA]</scope>
    <source>
        <strain evidence="2 3">NIES-4017</strain>
    </source>
</reference>
<organism evidence="2 3">
    <name type="scientific">Astrephomene gubernaculifera</name>
    <dbReference type="NCBI Taxonomy" id="47775"/>
    <lineage>
        <taxon>Eukaryota</taxon>
        <taxon>Viridiplantae</taxon>
        <taxon>Chlorophyta</taxon>
        <taxon>core chlorophytes</taxon>
        <taxon>Chlorophyceae</taxon>
        <taxon>CS clade</taxon>
        <taxon>Chlamydomonadales</taxon>
        <taxon>Astrephomenaceae</taxon>
        <taxon>Astrephomene</taxon>
    </lineage>
</organism>
<feature type="region of interest" description="Disordered" evidence="1">
    <location>
        <begin position="1"/>
        <end position="137"/>
    </location>
</feature>
<accession>A0AAD3DMN8</accession>
<comment type="caution">
    <text evidence="2">The sequence shown here is derived from an EMBL/GenBank/DDBJ whole genome shotgun (WGS) entry which is preliminary data.</text>
</comment>
<evidence type="ECO:0000313" key="3">
    <source>
        <dbReference type="Proteomes" id="UP001054857"/>
    </source>
</evidence>
<dbReference type="AlphaFoldDB" id="A0AAD3DMN8"/>